<sequence length="38" mass="4612">MSEQISAAEKTCFFKRQWLYKEKILGQKNHRLVEIRDS</sequence>
<dbReference type="AlphaFoldDB" id="K8XZ65"/>
<proteinExistence type="predicted"/>
<dbReference type="PATRIC" id="fig|758847.3.peg.2388"/>
<protein>
    <submittedName>
        <fullName evidence="1">Uncharacterized protein</fullName>
    </submittedName>
</protein>
<dbReference type="Proteomes" id="UP000035800">
    <property type="component" value="Chromosome I"/>
</dbReference>
<reference evidence="1 2" key="2">
    <citation type="journal article" date="2014" name="Emerg. Microbes Infect.">
        <title>Potential impact on kidney infection: a whole-genome analysis of Leptospira santarosai serovar Shermani.</title>
        <authorList>
            <person name="Chou L.F."/>
            <person name="Chen T.W."/>
            <person name="Ko Y.C."/>
            <person name="Pan M.J."/>
            <person name="Tian Y.C."/>
            <person name="Chiu C.H."/>
            <person name="Tang P."/>
            <person name="Hung C.C."/>
            <person name="Yang C.W."/>
        </authorList>
    </citation>
    <scope>NUCLEOTIDE SEQUENCE</scope>
    <source>
        <strain evidence="1 2">LT 821</strain>
    </source>
</reference>
<dbReference type="STRING" id="758847.LSS_11390"/>
<evidence type="ECO:0000313" key="1">
    <source>
        <dbReference type="EMBL" id="EKT86614.1"/>
    </source>
</evidence>
<name>K8XZ65_9LEPT</name>
<reference evidence="1 2" key="1">
    <citation type="journal article" date="2012" name="Gene">
        <title>Sequence of Leptospira santarosai serovar Shermani genome and prediction of virulence-associated genes.</title>
        <authorList>
            <person name="Chou L.F."/>
            <person name="Chen Y.T."/>
            <person name="Lu C.W."/>
            <person name="Ko Y.C."/>
            <person name="Tang C.Y."/>
            <person name="Pan M.J."/>
            <person name="Tian Y.C."/>
            <person name="Chiu C.H."/>
            <person name="Hung C.C."/>
            <person name="Yang C.W."/>
        </authorList>
    </citation>
    <scope>NUCLEOTIDE SEQUENCE [LARGE SCALE GENOMIC DNA]</scope>
    <source>
        <strain evidence="1">LT 821</strain>
    </source>
</reference>
<gene>
    <name evidence="1" type="ORF">LSS_11390</name>
</gene>
<dbReference type="EMBL" id="CP006694">
    <property type="protein sequence ID" value="EKT86614.1"/>
    <property type="molecule type" value="Genomic_DNA"/>
</dbReference>
<accession>K8XZ65</accession>
<dbReference type="KEGG" id="lst:LSS_11390"/>
<organism evidence="1 2">
    <name type="scientific">Leptospira santarosai serovar Shermani str. LT 821</name>
    <dbReference type="NCBI Taxonomy" id="758847"/>
    <lineage>
        <taxon>Bacteria</taxon>
        <taxon>Pseudomonadati</taxon>
        <taxon>Spirochaetota</taxon>
        <taxon>Spirochaetia</taxon>
        <taxon>Leptospirales</taxon>
        <taxon>Leptospiraceae</taxon>
        <taxon>Leptospira</taxon>
    </lineage>
</organism>
<evidence type="ECO:0000313" key="2">
    <source>
        <dbReference type="Proteomes" id="UP000035800"/>
    </source>
</evidence>